<evidence type="ECO:0000256" key="1">
    <source>
        <dbReference type="SAM" id="SignalP"/>
    </source>
</evidence>
<name>A0ABV0YHM7_9TELE</name>
<sequence>MSSGPSLSTCLILISFLPLGFLCSALPMSDISLASAFWTPTLFLPPDYRPLPNPWIPLHESVFPALTQFLSLDHRSLPVHWVCKPGSPCDIILLSPNHCTEELKFTFRILPWILKRGSRAFCWRFPAERHPELLINPLIFICCVRLKFQVLKTTRYRK</sequence>
<feature type="chain" id="PRO_5046435594" evidence="1">
    <location>
        <begin position="26"/>
        <end position="158"/>
    </location>
</feature>
<feature type="signal peptide" evidence="1">
    <location>
        <begin position="1"/>
        <end position="25"/>
    </location>
</feature>
<evidence type="ECO:0000313" key="2">
    <source>
        <dbReference type="EMBL" id="MEQ2293334.1"/>
    </source>
</evidence>
<reference evidence="2 3" key="1">
    <citation type="submission" date="2021-06" db="EMBL/GenBank/DDBJ databases">
        <authorList>
            <person name="Palmer J.M."/>
        </authorList>
    </citation>
    <scope>NUCLEOTIDE SEQUENCE [LARGE SCALE GENOMIC DNA]</scope>
    <source>
        <strain evidence="2 3">AS_MEX2019</strain>
        <tissue evidence="2">Muscle</tissue>
    </source>
</reference>
<dbReference type="Proteomes" id="UP001469553">
    <property type="component" value="Unassembled WGS sequence"/>
</dbReference>
<accession>A0ABV0YHM7</accession>
<evidence type="ECO:0000313" key="3">
    <source>
        <dbReference type="Proteomes" id="UP001469553"/>
    </source>
</evidence>
<protein>
    <submittedName>
        <fullName evidence="2">Uncharacterized protein</fullName>
    </submittedName>
</protein>
<comment type="caution">
    <text evidence="2">The sequence shown here is derived from an EMBL/GenBank/DDBJ whole genome shotgun (WGS) entry which is preliminary data.</text>
</comment>
<gene>
    <name evidence="2" type="ORF">AMECASPLE_032228</name>
</gene>
<keyword evidence="1" id="KW-0732">Signal</keyword>
<proteinExistence type="predicted"/>
<keyword evidence="3" id="KW-1185">Reference proteome</keyword>
<dbReference type="EMBL" id="JAHRIP010032356">
    <property type="protein sequence ID" value="MEQ2293334.1"/>
    <property type="molecule type" value="Genomic_DNA"/>
</dbReference>
<organism evidence="2 3">
    <name type="scientific">Ameca splendens</name>
    <dbReference type="NCBI Taxonomy" id="208324"/>
    <lineage>
        <taxon>Eukaryota</taxon>
        <taxon>Metazoa</taxon>
        <taxon>Chordata</taxon>
        <taxon>Craniata</taxon>
        <taxon>Vertebrata</taxon>
        <taxon>Euteleostomi</taxon>
        <taxon>Actinopterygii</taxon>
        <taxon>Neopterygii</taxon>
        <taxon>Teleostei</taxon>
        <taxon>Neoteleostei</taxon>
        <taxon>Acanthomorphata</taxon>
        <taxon>Ovalentaria</taxon>
        <taxon>Atherinomorphae</taxon>
        <taxon>Cyprinodontiformes</taxon>
        <taxon>Goodeidae</taxon>
        <taxon>Ameca</taxon>
    </lineage>
</organism>